<gene>
    <name evidence="1" type="ORF">HNQ80_001526</name>
</gene>
<evidence type="ECO:0000313" key="2">
    <source>
        <dbReference type="Proteomes" id="UP000579281"/>
    </source>
</evidence>
<proteinExistence type="predicted"/>
<accession>A0A841KPS3</accession>
<keyword evidence="2" id="KW-1185">Reference proteome</keyword>
<evidence type="ECO:0000313" key="1">
    <source>
        <dbReference type="EMBL" id="MBB6215437.1"/>
    </source>
</evidence>
<name>A0A841KPS3_9FIRM</name>
<protein>
    <submittedName>
        <fullName evidence="1">Uncharacterized protein</fullName>
    </submittedName>
</protein>
<dbReference type="EMBL" id="JACHEN010000007">
    <property type="protein sequence ID" value="MBB6215437.1"/>
    <property type="molecule type" value="Genomic_DNA"/>
</dbReference>
<organism evidence="1 2">
    <name type="scientific">Anaerosolibacter carboniphilus</name>
    <dbReference type="NCBI Taxonomy" id="1417629"/>
    <lineage>
        <taxon>Bacteria</taxon>
        <taxon>Bacillati</taxon>
        <taxon>Bacillota</taxon>
        <taxon>Clostridia</taxon>
        <taxon>Peptostreptococcales</taxon>
        <taxon>Thermotaleaceae</taxon>
        <taxon>Anaerosolibacter</taxon>
    </lineage>
</organism>
<reference evidence="1 2" key="1">
    <citation type="submission" date="2020-08" db="EMBL/GenBank/DDBJ databases">
        <title>Genomic Encyclopedia of Type Strains, Phase IV (KMG-IV): sequencing the most valuable type-strain genomes for metagenomic binning, comparative biology and taxonomic classification.</title>
        <authorList>
            <person name="Goeker M."/>
        </authorList>
    </citation>
    <scope>NUCLEOTIDE SEQUENCE [LARGE SCALE GENOMIC DNA]</scope>
    <source>
        <strain evidence="1 2">DSM 103526</strain>
    </source>
</reference>
<sequence>MFLIVLLGKVIQQILRLKVVGKEYQRRKLDGEDE</sequence>
<dbReference type="AlphaFoldDB" id="A0A841KPS3"/>
<dbReference type="Proteomes" id="UP000579281">
    <property type="component" value="Unassembled WGS sequence"/>
</dbReference>
<comment type="caution">
    <text evidence="1">The sequence shown here is derived from an EMBL/GenBank/DDBJ whole genome shotgun (WGS) entry which is preliminary data.</text>
</comment>